<reference evidence="1 2" key="1">
    <citation type="submission" date="2024-01" db="EMBL/GenBank/DDBJ databases">
        <title>The complete chloroplast genome sequence of Lithospermum erythrorhizon: insights into the phylogenetic relationship among Boraginaceae species and the maternal lineages of purple gromwells.</title>
        <authorList>
            <person name="Okada T."/>
            <person name="Watanabe K."/>
        </authorList>
    </citation>
    <scope>NUCLEOTIDE SEQUENCE [LARGE SCALE GENOMIC DNA]</scope>
</reference>
<protein>
    <recommendedName>
        <fullName evidence="3">Reverse transcriptase RNase H-like domain-containing protein</fullName>
    </recommendedName>
</protein>
<dbReference type="PANTHER" id="PTHR48475:SF2">
    <property type="entry name" value="RIBONUCLEASE H"/>
    <property type="match status" value="1"/>
</dbReference>
<dbReference type="Proteomes" id="UP001454036">
    <property type="component" value="Unassembled WGS sequence"/>
</dbReference>
<dbReference type="AlphaFoldDB" id="A0AAV3QYN7"/>
<evidence type="ECO:0000313" key="1">
    <source>
        <dbReference type="EMBL" id="GAA0168331.1"/>
    </source>
</evidence>
<dbReference type="PANTHER" id="PTHR48475">
    <property type="entry name" value="RIBONUCLEASE H"/>
    <property type="match status" value="1"/>
</dbReference>
<sequence>MCRGFYRTKGILRISQVADKTGGRRRIAAISRSLRGGSQQCSCQKRKGITKTHILCEPCPSRTQIVLPLIDNFVFAVVIAARKLKASFETHPIKVMIDQPIRRVMSNPSMMGRLTTWAIELGKFEISYAPRTGMKGQTVTTRPKLAALRLGSSST</sequence>
<dbReference type="EMBL" id="BAABME010023571">
    <property type="protein sequence ID" value="GAA0168331.1"/>
    <property type="molecule type" value="Genomic_DNA"/>
</dbReference>
<gene>
    <name evidence="1" type="ORF">LIER_40539</name>
</gene>
<keyword evidence="2" id="KW-1185">Reference proteome</keyword>
<evidence type="ECO:0008006" key="3">
    <source>
        <dbReference type="Google" id="ProtNLM"/>
    </source>
</evidence>
<proteinExistence type="predicted"/>
<name>A0AAV3QYN7_LITER</name>
<evidence type="ECO:0000313" key="2">
    <source>
        <dbReference type="Proteomes" id="UP001454036"/>
    </source>
</evidence>
<organism evidence="1 2">
    <name type="scientific">Lithospermum erythrorhizon</name>
    <name type="common">Purple gromwell</name>
    <name type="synonym">Lithospermum officinale var. erythrorhizon</name>
    <dbReference type="NCBI Taxonomy" id="34254"/>
    <lineage>
        <taxon>Eukaryota</taxon>
        <taxon>Viridiplantae</taxon>
        <taxon>Streptophyta</taxon>
        <taxon>Embryophyta</taxon>
        <taxon>Tracheophyta</taxon>
        <taxon>Spermatophyta</taxon>
        <taxon>Magnoliopsida</taxon>
        <taxon>eudicotyledons</taxon>
        <taxon>Gunneridae</taxon>
        <taxon>Pentapetalae</taxon>
        <taxon>asterids</taxon>
        <taxon>lamiids</taxon>
        <taxon>Boraginales</taxon>
        <taxon>Boraginaceae</taxon>
        <taxon>Boraginoideae</taxon>
        <taxon>Lithospermeae</taxon>
        <taxon>Lithospermum</taxon>
    </lineage>
</organism>
<comment type="caution">
    <text evidence="1">The sequence shown here is derived from an EMBL/GenBank/DDBJ whole genome shotgun (WGS) entry which is preliminary data.</text>
</comment>
<accession>A0AAV3QYN7</accession>